<dbReference type="Gene3D" id="1.10.287.1490">
    <property type="match status" value="1"/>
</dbReference>
<evidence type="ECO:0000256" key="1">
    <source>
        <dbReference type="SAM" id="Coils"/>
    </source>
</evidence>
<comment type="caution">
    <text evidence="2">The sequence shown here is derived from an EMBL/GenBank/DDBJ whole genome shotgun (WGS) entry which is preliminary data.</text>
</comment>
<dbReference type="EMBL" id="JAWDKA010000002">
    <property type="protein sequence ID" value="MDV0441366.1"/>
    <property type="molecule type" value="Genomic_DNA"/>
</dbReference>
<name>A0AAE4S9P3_9EURY</name>
<feature type="coiled-coil region" evidence="1">
    <location>
        <begin position="116"/>
        <end position="178"/>
    </location>
</feature>
<reference evidence="2" key="1">
    <citation type="submission" date="2023-06" db="EMBL/GenBank/DDBJ databases">
        <title>Genome sequence of Methancorpusculaceae sp. Ag1.</title>
        <authorList>
            <person name="Protasov E."/>
            <person name="Platt K."/>
            <person name="Poehlein A."/>
            <person name="Daniel R."/>
            <person name="Brune A."/>
        </authorList>
    </citation>
    <scope>NUCLEOTIDE SEQUENCE</scope>
    <source>
        <strain evidence="2">Ag1</strain>
    </source>
</reference>
<accession>A0AAE4S9P3</accession>
<sequence>MVDNNTAGGSGRYRKVSSAGISERLFSWGKVQSEIVSAENEYLQIAGSLAEANKNIDQLKRENAALTTKYEQATTQFTQISEKLAEETIAHQLLKESYEANSQNWSDDDKVKELELHNQQTELAAKKSEISRLETELENAVAKAQELETQLAENKTELAEKTSRYDALTSEYTELVRQKNESLDRLAASEETISNLTQTHEKEIEALNKDFEEKGRQFLPTIHELTRTVDSWKYQRECDLTEIHRLRTDLDDKCAEAEKLRKELNELRDVKMKMLTDINRMGFTSVKADLENQNKQEQLKEEQARLTREISNLQQTKHSLESDLCAKKETLSTYSAITSEILDEWKEHAKRTRTSITDAAGTAPTEEKYGLLATISGHHTAFVPFAPSSYEELRNADAMVREAAKKLATCMNTSNCRKEAFIVVPDECMMYITKTLYASPACSVEVITPSQVIAAVRTIARFVVYEKTQTR</sequence>
<dbReference type="GO" id="GO:0000785">
    <property type="term" value="C:chromatin"/>
    <property type="evidence" value="ECO:0007669"/>
    <property type="project" value="TreeGrafter"/>
</dbReference>
<gene>
    <name evidence="2" type="ORF">McpAg1_05520</name>
</gene>
<dbReference type="AlphaFoldDB" id="A0AAE4S9P3"/>
<dbReference type="PANTHER" id="PTHR43941:SF1">
    <property type="entry name" value="STRUCTURAL MAINTENANCE OF CHROMOSOMES PROTEIN 2"/>
    <property type="match status" value="1"/>
</dbReference>
<feature type="coiled-coil region" evidence="1">
    <location>
        <begin position="42"/>
        <end position="76"/>
    </location>
</feature>
<keyword evidence="3" id="KW-1185">Reference proteome</keyword>
<organism evidence="2 3">
    <name type="scientific">Methanorbis furvi</name>
    <dbReference type="NCBI Taxonomy" id="3028299"/>
    <lineage>
        <taxon>Archaea</taxon>
        <taxon>Methanobacteriati</taxon>
        <taxon>Methanobacteriota</taxon>
        <taxon>Stenosarchaea group</taxon>
        <taxon>Methanomicrobia</taxon>
        <taxon>Methanomicrobiales</taxon>
        <taxon>Methanocorpusculaceae</taxon>
        <taxon>Methanorbis</taxon>
    </lineage>
</organism>
<evidence type="ECO:0000313" key="2">
    <source>
        <dbReference type="EMBL" id="MDV0441366.1"/>
    </source>
</evidence>
<protein>
    <submittedName>
        <fullName evidence="2">Uncharacterized protein</fullName>
    </submittedName>
</protein>
<dbReference type="Proteomes" id="UP001273136">
    <property type="component" value="Unassembled WGS sequence"/>
</dbReference>
<dbReference type="PANTHER" id="PTHR43941">
    <property type="entry name" value="STRUCTURAL MAINTENANCE OF CHROMOSOMES PROTEIN 2"/>
    <property type="match status" value="1"/>
</dbReference>
<dbReference type="RefSeq" id="WP_338093760.1">
    <property type="nucleotide sequence ID" value="NZ_JAWDKA010000002.1"/>
</dbReference>
<proteinExistence type="predicted"/>
<feature type="coiled-coil region" evidence="1">
    <location>
        <begin position="243"/>
        <end position="323"/>
    </location>
</feature>
<evidence type="ECO:0000313" key="3">
    <source>
        <dbReference type="Proteomes" id="UP001273136"/>
    </source>
</evidence>
<dbReference type="GO" id="GO:0000793">
    <property type="term" value="C:condensed chromosome"/>
    <property type="evidence" value="ECO:0007669"/>
    <property type="project" value="TreeGrafter"/>
</dbReference>
<dbReference type="GO" id="GO:0000796">
    <property type="term" value="C:condensin complex"/>
    <property type="evidence" value="ECO:0007669"/>
    <property type="project" value="TreeGrafter"/>
</dbReference>
<keyword evidence="1" id="KW-0175">Coiled coil</keyword>
<dbReference type="GO" id="GO:0003682">
    <property type="term" value="F:chromatin binding"/>
    <property type="evidence" value="ECO:0007669"/>
    <property type="project" value="TreeGrafter"/>
</dbReference>